<keyword evidence="4" id="KW-0812">Transmembrane</keyword>
<evidence type="ECO:0000313" key="11">
    <source>
        <dbReference type="Proteomes" id="UP000000715"/>
    </source>
</evidence>
<evidence type="ECO:0000256" key="8">
    <source>
        <dbReference type="ARBA" id="ARBA00023136"/>
    </source>
</evidence>
<dbReference type="Proteomes" id="UP000000715">
    <property type="component" value="Unplaced"/>
</dbReference>
<dbReference type="GeneID" id="101672736"/>
<gene>
    <name evidence="12" type="primary">LOC101672736</name>
</gene>
<proteinExistence type="inferred from homology"/>
<dbReference type="InterPro" id="IPR006667">
    <property type="entry name" value="SLC41_membr_dom"/>
</dbReference>
<reference evidence="12" key="1">
    <citation type="submission" date="2025-08" db="UniProtKB">
        <authorList>
            <consortium name="RefSeq"/>
        </authorList>
    </citation>
    <scope>IDENTIFICATION</scope>
    <source>
        <tissue evidence="12">Brain</tissue>
    </source>
</reference>
<dbReference type="GO" id="GO:0005886">
    <property type="term" value="C:plasma membrane"/>
    <property type="evidence" value="ECO:0007669"/>
    <property type="project" value="TreeGrafter"/>
</dbReference>
<evidence type="ECO:0000256" key="5">
    <source>
        <dbReference type="ARBA" id="ARBA00022842"/>
    </source>
</evidence>
<accession>A0A8U0SLK9</accession>
<dbReference type="Gene3D" id="1.10.357.20">
    <property type="entry name" value="SLC41 divalent cation transporters, integral membrane domain"/>
    <property type="match status" value="1"/>
</dbReference>
<evidence type="ECO:0000313" key="12">
    <source>
        <dbReference type="RefSeq" id="XP_044945112.1"/>
    </source>
</evidence>
<dbReference type="InterPro" id="IPR045349">
    <property type="entry name" value="SLC41A1-3"/>
</dbReference>
<keyword evidence="11" id="KW-1185">Reference proteome</keyword>
<feature type="domain" description="SLC41A/MgtE integral membrane" evidence="10">
    <location>
        <begin position="36"/>
        <end position="79"/>
    </location>
</feature>
<dbReference type="SUPFAM" id="SSF161093">
    <property type="entry name" value="MgtE membrane domain-like"/>
    <property type="match status" value="1"/>
</dbReference>
<evidence type="ECO:0000256" key="4">
    <source>
        <dbReference type="ARBA" id="ARBA00022692"/>
    </source>
</evidence>
<dbReference type="AlphaFoldDB" id="A0A8U0SLK9"/>
<protein>
    <recommendedName>
        <fullName evidence="9">Solute carrier family 41 member</fullName>
    </recommendedName>
</protein>
<dbReference type="InterPro" id="IPR036739">
    <property type="entry name" value="SLC41_membr_dom_sf"/>
</dbReference>
<comment type="function">
    <text evidence="9">Acts as a magnesium transporter.</text>
</comment>
<name>A0A8U0SLK9_MUSPF</name>
<evidence type="ECO:0000256" key="6">
    <source>
        <dbReference type="ARBA" id="ARBA00022989"/>
    </source>
</evidence>
<evidence type="ECO:0000256" key="9">
    <source>
        <dbReference type="RuleBase" id="RU369007"/>
    </source>
</evidence>
<comment type="similarity">
    <text evidence="2 9">Belongs to the SLC41A transporter family.</text>
</comment>
<dbReference type="GO" id="GO:0022890">
    <property type="term" value="F:inorganic cation transmembrane transporter activity"/>
    <property type="evidence" value="ECO:0007669"/>
    <property type="project" value="UniProtKB-UniRule"/>
</dbReference>
<evidence type="ECO:0000256" key="7">
    <source>
        <dbReference type="ARBA" id="ARBA00023065"/>
    </source>
</evidence>
<sequence length="174" mass="18484">MKGSVASSSPGTTPDAALLEDGCLPGPGNTVVIEPGQVTILLYLAEVVVQLTWHQTLDPDNHCIPYLTELGDLLGTGLLNFCFLISWLVSSEARLDASQNQHLGLPHESRQPQLLSGVFLHTSRVQNAVSSCLGPLEGWLTPASAVALCQSAKDINTLDSGGEGRLKSETLFVH</sequence>
<dbReference type="GO" id="GO:0008324">
    <property type="term" value="F:monoatomic cation transmembrane transporter activity"/>
    <property type="evidence" value="ECO:0007669"/>
    <property type="project" value="UniProtKB-UniRule"/>
</dbReference>
<keyword evidence="6" id="KW-1133">Transmembrane helix</keyword>
<evidence type="ECO:0000256" key="1">
    <source>
        <dbReference type="ARBA" id="ARBA00004141"/>
    </source>
</evidence>
<dbReference type="RefSeq" id="XP_044945112.1">
    <property type="nucleotide sequence ID" value="XM_045089177.1"/>
</dbReference>
<dbReference type="GO" id="GO:0015693">
    <property type="term" value="P:magnesium ion transport"/>
    <property type="evidence" value="ECO:0007669"/>
    <property type="project" value="UniProtKB-ARBA"/>
</dbReference>
<evidence type="ECO:0000256" key="3">
    <source>
        <dbReference type="ARBA" id="ARBA00022448"/>
    </source>
</evidence>
<evidence type="ECO:0000256" key="2">
    <source>
        <dbReference type="ARBA" id="ARBA00009749"/>
    </source>
</evidence>
<keyword evidence="8" id="KW-0472">Membrane</keyword>
<keyword evidence="5 9" id="KW-0460">Magnesium</keyword>
<dbReference type="Pfam" id="PF01769">
    <property type="entry name" value="MgtE"/>
    <property type="match status" value="1"/>
</dbReference>
<dbReference type="PANTHER" id="PTHR16228:SF22">
    <property type="entry name" value="SOLUTE CARRIER FAMILY 41 MEMBER 3"/>
    <property type="match status" value="1"/>
</dbReference>
<organism evidence="11 12">
    <name type="scientific">Mustela putorius furo</name>
    <name type="common">European domestic ferret</name>
    <name type="synonym">Mustela furo</name>
    <dbReference type="NCBI Taxonomy" id="9669"/>
    <lineage>
        <taxon>Eukaryota</taxon>
        <taxon>Metazoa</taxon>
        <taxon>Chordata</taxon>
        <taxon>Craniata</taxon>
        <taxon>Vertebrata</taxon>
        <taxon>Euteleostomi</taxon>
        <taxon>Mammalia</taxon>
        <taxon>Eutheria</taxon>
        <taxon>Laurasiatheria</taxon>
        <taxon>Carnivora</taxon>
        <taxon>Caniformia</taxon>
        <taxon>Musteloidea</taxon>
        <taxon>Mustelidae</taxon>
        <taxon>Mustelinae</taxon>
        <taxon>Mustela</taxon>
    </lineage>
</organism>
<dbReference type="PANTHER" id="PTHR16228">
    <property type="entry name" value="DIVALENT CATION TRANSPORTER SOLUTE CARRIER FAMILY 41"/>
    <property type="match status" value="1"/>
</dbReference>
<keyword evidence="7 9" id="KW-0406">Ion transport</keyword>
<evidence type="ECO:0000259" key="10">
    <source>
        <dbReference type="Pfam" id="PF01769"/>
    </source>
</evidence>
<keyword evidence="3 9" id="KW-0813">Transport</keyword>
<comment type="subcellular location">
    <subcellularLocation>
        <location evidence="1 9">Membrane</location>
        <topology evidence="1 9">Multi-pass membrane protein</topology>
    </subcellularLocation>
</comment>